<organism evidence="2 3">
    <name type="scientific">Candidatus Adlerbacteria bacterium GW2011_GWC1_50_9</name>
    <dbReference type="NCBI Taxonomy" id="1618608"/>
    <lineage>
        <taxon>Bacteria</taxon>
        <taxon>Candidatus Adleribacteriota</taxon>
    </lineage>
</organism>
<dbReference type="PANTHER" id="PTHR43739:SF5">
    <property type="entry name" value="EXO-ALPHA-SIALIDASE"/>
    <property type="match status" value="1"/>
</dbReference>
<evidence type="ECO:0000256" key="1">
    <source>
        <dbReference type="SAM" id="Phobius"/>
    </source>
</evidence>
<gene>
    <name evidence="2" type="ORF">UY61_C0088G0006</name>
</gene>
<protein>
    <recommendedName>
        <fullName evidence="4">Photosynthesis system II assembly factor Ycf48/Hcf136-like domain-containing protein</fullName>
    </recommendedName>
</protein>
<dbReference type="PANTHER" id="PTHR43739">
    <property type="entry name" value="XYLOGLUCANASE (EUROFUNG)"/>
    <property type="match status" value="1"/>
</dbReference>
<dbReference type="InterPro" id="IPR036278">
    <property type="entry name" value="Sialidase_sf"/>
</dbReference>
<keyword evidence="1" id="KW-0472">Membrane</keyword>
<dbReference type="Pfam" id="PF02012">
    <property type="entry name" value="BNR"/>
    <property type="match status" value="1"/>
</dbReference>
<dbReference type="Proteomes" id="UP000034201">
    <property type="component" value="Unassembled WGS sequence"/>
</dbReference>
<feature type="transmembrane region" description="Helical" evidence="1">
    <location>
        <begin position="12"/>
        <end position="32"/>
    </location>
</feature>
<proteinExistence type="predicted"/>
<sequence length="396" mass="43077">MGKLFENKFAHVILIGVLATLVFLVILLQFAFADFPARRAREAALGLSNIENALAIRSFDGGETWKPIFPPVGEKDFPGGADITDFEFHPARTAELFIATNKAGLWMSPDLGIHWRQIEGSALLGPESQVYAAALSKSEPVVLLVSVASPDGNVILQSRDYGKSFREVYSVPSRSGVARAIMIDQKYSDHIFLGMSDGVLLESEDGGATWIVRTRFDDSPTSILQNPSRLASLLIVMDSGTIQTTNDFGKTWEKVSMGEGGESPGSFFIPQPDGEAIKAPNFFENPFRFRKDTYDFAPNPADFSEFAAITRRGIIRSSDGGTSWRGVETILDAGDTTKGAVALFPGRSESILFALGADFYRSDDSGIRWKKLALPGAVSRLVTHPIEAGVIFGILK</sequence>
<evidence type="ECO:0008006" key="4">
    <source>
        <dbReference type="Google" id="ProtNLM"/>
    </source>
</evidence>
<dbReference type="InterPro" id="IPR002860">
    <property type="entry name" value="BNR_rpt"/>
</dbReference>
<keyword evidence="1" id="KW-0812">Transmembrane</keyword>
<keyword evidence="1" id="KW-1133">Transmembrane helix</keyword>
<dbReference type="SUPFAM" id="SSF50939">
    <property type="entry name" value="Sialidases"/>
    <property type="match status" value="1"/>
</dbReference>
<accession>A0A0G1YT87</accession>
<comment type="caution">
    <text evidence="2">The sequence shown here is derived from an EMBL/GenBank/DDBJ whole genome shotgun (WGS) entry which is preliminary data.</text>
</comment>
<evidence type="ECO:0000313" key="3">
    <source>
        <dbReference type="Proteomes" id="UP000034201"/>
    </source>
</evidence>
<dbReference type="SUPFAM" id="SSF110296">
    <property type="entry name" value="Oligoxyloglucan reducing end-specific cellobiohydrolase"/>
    <property type="match status" value="1"/>
</dbReference>
<reference evidence="2 3" key="1">
    <citation type="journal article" date="2015" name="Nature">
        <title>rRNA introns, odd ribosomes, and small enigmatic genomes across a large radiation of phyla.</title>
        <authorList>
            <person name="Brown C.T."/>
            <person name="Hug L.A."/>
            <person name="Thomas B.C."/>
            <person name="Sharon I."/>
            <person name="Castelle C.J."/>
            <person name="Singh A."/>
            <person name="Wilkins M.J."/>
            <person name="Williams K.H."/>
            <person name="Banfield J.F."/>
        </authorList>
    </citation>
    <scope>NUCLEOTIDE SEQUENCE [LARGE SCALE GENOMIC DNA]</scope>
</reference>
<dbReference type="InterPro" id="IPR052025">
    <property type="entry name" value="Xyloglucanase_GH74"/>
</dbReference>
<dbReference type="InterPro" id="IPR015943">
    <property type="entry name" value="WD40/YVTN_repeat-like_dom_sf"/>
</dbReference>
<dbReference type="AlphaFoldDB" id="A0A0G1YT87"/>
<dbReference type="CDD" id="cd15482">
    <property type="entry name" value="Sialidase_non-viral"/>
    <property type="match status" value="1"/>
</dbReference>
<evidence type="ECO:0000313" key="2">
    <source>
        <dbReference type="EMBL" id="KKW18222.1"/>
    </source>
</evidence>
<dbReference type="Gene3D" id="2.130.10.10">
    <property type="entry name" value="YVTN repeat-like/Quinoprotein amine dehydrogenase"/>
    <property type="match status" value="3"/>
</dbReference>
<dbReference type="EMBL" id="LCQQ01000088">
    <property type="protein sequence ID" value="KKW18222.1"/>
    <property type="molecule type" value="Genomic_DNA"/>
</dbReference>
<name>A0A0G1YT87_9BACT</name>
<dbReference type="GO" id="GO:0010411">
    <property type="term" value="P:xyloglucan metabolic process"/>
    <property type="evidence" value="ECO:0007669"/>
    <property type="project" value="TreeGrafter"/>
</dbReference>